<dbReference type="OrthoDB" id="7917939at2759"/>
<dbReference type="PANTHER" id="PTHR21461">
    <property type="entry name" value="GLYCOSYLTRANSFERASE FAMILY 92 PROTEIN"/>
    <property type="match status" value="1"/>
</dbReference>
<evidence type="ECO:0000256" key="3">
    <source>
        <dbReference type="ARBA" id="ARBA00022676"/>
    </source>
</evidence>
<gene>
    <name evidence="10" type="primary">100639025</name>
</gene>
<comment type="similarity">
    <text evidence="2 8">Belongs to the glycosyltransferase 92 family.</text>
</comment>
<keyword evidence="7 8" id="KW-0472">Membrane</keyword>
<evidence type="ECO:0000256" key="6">
    <source>
        <dbReference type="ARBA" id="ARBA00022989"/>
    </source>
</evidence>
<dbReference type="EC" id="2.4.1.-" evidence="8"/>
<dbReference type="eggNOG" id="KOG4735">
    <property type="taxonomic scope" value="Eukaryota"/>
</dbReference>
<evidence type="ECO:0000313" key="11">
    <source>
        <dbReference type="Proteomes" id="UP000007879"/>
    </source>
</evidence>
<name>A0A1X7V0J3_AMPQE</name>
<dbReference type="AlphaFoldDB" id="A0A1X7V0J3"/>
<keyword evidence="6 8" id="KW-1133">Transmembrane helix</keyword>
<dbReference type="InParanoid" id="A0A1X7V0J3"/>
<comment type="subcellular location">
    <subcellularLocation>
        <location evidence="1">Membrane</location>
        <topology evidence="1">Single-pass membrane protein</topology>
    </subcellularLocation>
</comment>
<dbReference type="GO" id="GO:0016757">
    <property type="term" value="F:glycosyltransferase activity"/>
    <property type="evidence" value="ECO:0007669"/>
    <property type="project" value="UniProtKB-UniRule"/>
</dbReference>
<accession>A0A1X7V0J3</accession>
<evidence type="ECO:0000256" key="1">
    <source>
        <dbReference type="ARBA" id="ARBA00004167"/>
    </source>
</evidence>
<proteinExistence type="inferred from homology"/>
<reference evidence="11" key="1">
    <citation type="journal article" date="2010" name="Nature">
        <title>The Amphimedon queenslandica genome and the evolution of animal complexity.</title>
        <authorList>
            <person name="Srivastava M."/>
            <person name="Simakov O."/>
            <person name="Chapman J."/>
            <person name="Fahey B."/>
            <person name="Gauthier M.E."/>
            <person name="Mitros T."/>
            <person name="Richards G.S."/>
            <person name="Conaco C."/>
            <person name="Dacre M."/>
            <person name="Hellsten U."/>
            <person name="Larroux C."/>
            <person name="Putnam N.H."/>
            <person name="Stanke M."/>
            <person name="Adamska M."/>
            <person name="Darling A."/>
            <person name="Degnan S.M."/>
            <person name="Oakley T.H."/>
            <person name="Plachetzki D.C."/>
            <person name="Zhai Y."/>
            <person name="Adamski M."/>
            <person name="Calcino A."/>
            <person name="Cummins S.F."/>
            <person name="Goodstein D.M."/>
            <person name="Harris C."/>
            <person name="Jackson D.J."/>
            <person name="Leys S.P."/>
            <person name="Shu S."/>
            <person name="Woodcroft B.J."/>
            <person name="Vervoort M."/>
            <person name="Kosik K.S."/>
            <person name="Manning G."/>
            <person name="Degnan B.M."/>
            <person name="Rokhsar D.S."/>
        </authorList>
    </citation>
    <scope>NUCLEOTIDE SEQUENCE [LARGE SCALE GENOMIC DNA]</scope>
</reference>
<dbReference type="EnsemblMetazoa" id="XM_019995789.1">
    <property type="protein sequence ID" value="XP_019851348.1"/>
    <property type="gene ID" value="LOC100639025"/>
</dbReference>
<dbReference type="Pfam" id="PF01697">
    <property type="entry name" value="Glyco_transf_92"/>
    <property type="match status" value="1"/>
</dbReference>
<dbReference type="Proteomes" id="UP000007879">
    <property type="component" value="Unassembled WGS sequence"/>
</dbReference>
<feature type="transmembrane region" description="Helical" evidence="8">
    <location>
        <begin position="7"/>
        <end position="26"/>
    </location>
</feature>
<dbReference type="PANTHER" id="PTHR21461:SF69">
    <property type="entry name" value="GLYCOSYLTRANSFERASE FAMILY 92 PROTEIN"/>
    <property type="match status" value="1"/>
</dbReference>
<keyword evidence="11" id="KW-1185">Reference proteome</keyword>
<evidence type="ECO:0000313" key="10">
    <source>
        <dbReference type="EnsemblMetazoa" id="Aqu2.1.33471_001"/>
    </source>
</evidence>
<keyword evidence="5 8" id="KW-0812">Transmembrane</keyword>
<protein>
    <recommendedName>
        <fullName evidence="8">Glycosyltransferase family 92 protein</fullName>
        <ecNumber evidence="8">2.4.1.-</ecNumber>
    </recommendedName>
</protein>
<evidence type="ECO:0000256" key="9">
    <source>
        <dbReference type="SAM" id="MobiDB-lite"/>
    </source>
</evidence>
<dbReference type="GO" id="GO:0016020">
    <property type="term" value="C:membrane"/>
    <property type="evidence" value="ECO:0007669"/>
    <property type="project" value="UniProtKB-SubCell"/>
</dbReference>
<dbReference type="EnsemblMetazoa" id="XM_019995790.1">
    <property type="protein sequence ID" value="XP_019851349.1"/>
    <property type="gene ID" value="LOC100639025"/>
</dbReference>
<evidence type="ECO:0000256" key="4">
    <source>
        <dbReference type="ARBA" id="ARBA00022679"/>
    </source>
</evidence>
<feature type="compositionally biased region" description="Polar residues" evidence="9">
    <location>
        <begin position="42"/>
        <end position="62"/>
    </location>
</feature>
<evidence type="ECO:0000256" key="2">
    <source>
        <dbReference type="ARBA" id="ARBA00007647"/>
    </source>
</evidence>
<feature type="region of interest" description="Disordered" evidence="9">
    <location>
        <begin position="42"/>
        <end position="78"/>
    </location>
</feature>
<keyword evidence="4 8" id="KW-0808">Transferase</keyword>
<dbReference type="EnsemblMetazoa" id="Aqu2.1.33471_001">
    <property type="protein sequence ID" value="Aqu2.1.33471_001"/>
    <property type="gene ID" value="Aqu2.1.33471"/>
</dbReference>
<dbReference type="GO" id="GO:0005737">
    <property type="term" value="C:cytoplasm"/>
    <property type="evidence" value="ECO:0007669"/>
    <property type="project" value="TreeGrafter"/>
</dbReference>
<evidence type="ECO:0000256" key="5">
    <source>
        <dbReference type="ARBA" id="ARBA00022692"/>
    </source>
</evidence>
<evidence type="ECO:0000256" key="7">
    <source>
        <dbReference type="ARBA" id="ARBA00023136"/>
    </source>
</evidence>
<keyword evidence="3 8" id="KW-0328">Glycosyltransferase</keyword>
<reference evidence="10" key="2">
    <citation type="submission" date="2017-05" db="UniProtKB">
        <authorList>
            <consortium name="EnsemblMetazoa"/>
        </authorList>
    </citation>
    <scope>IDENTIFICATION</scope>
</reference>
<dbReference type="InterPro" id="IPR008166">
    <property type="entry name" value="Glyco_transf_92"/>
</dbReference>
<evidence type="ECO:0000256" key="8">
    <source>
        <dbReference type="RuleBase" id="RU366017"/>
    </source>
</evidence>
<organism evidence="10">
    <name type="scientific">Amphimedon queenslandica</name>
    <name type="common">Sponge</name>
    <dbReference type="NCBI Taxonomy" id="400682"/>
    <lineage>
        <taxon>Eukaryota</taxon>
        <taxon>Metazoa</taxon>
        <taxon>Porifera</taxon>
        <taxon>Demospongiae</taxon>
        <taxon>Heteroscleromorpha</taxon>
        <taxon>Haplosclerida</taxon>
        <taxon>Niphatidae</taxon>
        <taxon>Amphimedon</taxon>
    </lineage>
</organism>
<sequence>MQRTTRVLVVVAVSFLFLIGGYWFLFTGDPVGRNKENTFSLPSTFTPSGQTEAPSGSTSAATLGNEPPQSVPHPFTHPANRKDLWVDVSQNEDTLIRRMAYIDDRFPSDGPFLVLILMHNEKKKKPSLFAKINYKDIPSICLPLEYWLQSGHLDLNHNLPEVYVNRVLRTKGQLRDEAPSSVQVTSDHKCNSGLSVSIPVRWNSREVSSKSVQRVKYGVCIHKALFGISDPQMLVDWVEIHKALGIQKMLVYLENVSESIPEAVGRYVRDGTLDLFDWHLNKRTRDFGQSGVMTECHYHFLYNAEYVATYDLDEIVISSEHKTWDDMFNELSKKHSDFNKIGTFLLYGLRWHTNFNESQHFSGHEKLCPKVKIPFYFKKTLRENKAWDHPKVIIKPVLTRLVQVHGANTVRGARGIKLPSESVACHHYRGEKEGKDHVWENAHFSDVMKKYEELVVKEVKKTMCSSQ</sequence>